<protein>
    <submittedName>
        <fullName evidence="2">Uncharacterized protein</fullName>
    </submittedName>
</protein>
<evidence type="ECO:0000313" key="2">
    <source>
        <dbReference type="EnsemblPlants" id="AET5Gv20047200.3"/>
    </source>
</evidence>
<keyword evidence="3" id="KW-1185">Reference proteome</keyword>
<proteinExistence type="predicted"/>
<reference evidence="2" key="4">
    <citation type="submission" date="2019-03" db="UniProtKB">
        <authorList>
            <consortium name="EnsemblPlants"/>
        </authorList>
    </citation>
    <scope>IDENTIFICATION</scope>
</reference>
<dbReference type="Proteomes" id="UP000015105">
    <property type="component" value="Chromosome 5D"/>
</dbReference>
<keyword evidence="1" id="KW-0472">Membrane</keyword>
<evidence type="ECO:0000256" key="1">
    <source>
        <dbReference type="SAM" id="Phobius"/>
    </source>
</evidence>
<reference evidence="2" key="5">
    <citation type="journal article" date="2021" name="G3 (Bethesda)">
        <title>Aegilops tauschii genome assembly Aet v5.0 features greater sequence contiguity and improved annotation.</title>
        <authorList>
            <person name="Wang L."/>
            <person name="Zhu T."/>
            <person name="Rodriguez J.C."/>
            <person name="Deal K.R."/>
            <person name="Dubcovsky J."/>
            <person name="McGuire P.E."/>
            <person name="Lux T."/>
            <person name="Spannagl M."/>
            <person name="Mayer K.F.X."/>
            <person name="Baldrich P."/>
            <person name="Meyers B.C."/>
            <person name="Huo N."/>
            <person name="Gu Y.Q."/>
            <person name="Zhou H."/>
            <person name="Devos K.M."/>
            <person name="Bennetzen J.L."/>
            <person name="Unver T."/>
            <person name="Budak H."/>
            <person name="Gulick P.J."/>
            <person name="Galiba G."/>
            <person name="Kalapos B."/>
            <person name="Nelson D.R."/>
            <person name="Li P."/>
            <person name="You F.M."/>
            <person name="Luo M.C."/>
            <person name="Dvorak J."/>
        </authorList>
    </citation>
    <scope>NUCLEOTIDE SEQUENCE [LARGE SCALE GENOMIC DNA]</scope>
    <source>
        <strain evidence="2">cv. AL8/78</strain>
    </source>
</reference>
<reference evidence="2" key="3">
    <citation type="journal article" date="2017" name="Nature">
        <title>Genome sequence of the progenitor of the wheat D genome Aegilops tauschii.</title>
        <authorList>
            <person name="Luo M.C."/>
            <person name="Gu Y.Q."/>
            <person name="Puiu D."/>
            <person name="Wang H."/>
            <person name="Twardziok S.O."/>
            <person name="Deal K.R."/>
            <person name="Huo N."/>
            <person name="Zhu T."/>
            <person name="Wang L."/>
            <person name="Wang Y."/>
            <person name="McGuire P.E."/>
            <person name="Liu S."/>
            <person name="Long H."/>
            <person name="Ramasamy R.K."/>
            <person name="Rodriguez J.C."/>
            <person name="Van S.L."/>
            <person name="Yuan L."/>
            <person name="Wang Z."/>
            <person name="Xia Z."/>
            <person name="Xiao L."/>
            <person name="Anderson O.D."/>
            <person name="Ouyang S."/>
            <person name="Liang Y."/>
            <person name="Zimin A.V."/>
            <person name="Pertea G."/>
            <person name="Qi P."/>
            <person name="Bennetzen J.L."/>
            <person name="Dai X."/>
            <person name="Dawson M.W."/>
            <person name="Muller H.G."/>
            <person name="Kugler K."/>
            <person name="Rivarola-Duarte L."/>
            <person name="Spannagl M."/>
            <person name="Mayer K.F.X."/>
            <person name="Lu F.H."/>
            <person name="Bevan M.W."/>
            <person name="Leroy P."/>
            <person name="Li P."/>
            <person name="You F.M."/>
            <person name="Sun Q."/>
            <person name="Liu Z."/>
            <person name="Lyons E."/>
            <person name="Wicker T."/>
            <person name="Salzberg S.L."/>
            <person name="Devos K.M."/>
            <person name="Dvorak J."/>
        </authorList>
    </citation>
    <scope>NUCLEOTIDE SEQUENCE [LARGE SCALE GENOMIC DNA]</scope>
    <source>
        <strain evidence="2">cv. AL8/78</strain>
    </source>
</reference>
<keyword evidence="1" id="KW-1133">Transmembrane helix</keyword>
<accession>A0A453JHW4</accession>
<feature type="transmembrane region" description="Helical" evidence="1">
    <location>
        <begin position="12"/>
        <end position="33"/>
    </location>
</feature>
<reference evidence="3" key="2">
    <citation type="journal article" date="2017" name="Nat. Plants">
        <title>The Aegilops tauschii genome reveals multiple impacts of transposons.</title>
        <authorList>
            <person name="Zhao G."/>
            <person name="Zou C."/>
            <person name="Li K."/>
            <person name="Wang K."/>
            <person name="Li T."/>
            <person name="Gao L."/>
            <person name="Zhang X."/>
            <person name="Wang H."/>
            <person name="Yang Z."/>
            <person name="Liu X."/>
            <person name="Jiang W."/>
            <person name="Mao L."/>
            <person name="Kong X."/>
            <person name="Jiao Y."/>
            <person name="Jia J."/>
        </authorList>
    </citation>
    <scope>NUCLEOTIDE SEQUENCE [LARGE SCALE GENOMIC DNA]</scope>
    <source>
        <strain evidence="3">cv. AL8/78</strain>
    </source>
</reference>
<dbReference type="Gramene" id="AET5Gv20047200.3">
    <property type="protein sequence ID" value="AET5Gv20047200.3"/>
    <property type="gene ID" value="AET5Gv20047200"/>
</dbReference>
<organism evidence="2 3">
    <name type="scientific">Aegilops tauschii subsp. strangulata</name>
    <name type="common">Goatgrass</name>
    <dbReference type="NCBI Taxonomy" id="200361"/>
    <lineage>
        <taxon>Eukaryota</taxon>
        <taxon>Viridiplantae</taxon>
        <taxon>Streptophyta</taxon>
        <taxon>Embryophyta</taxon>
        <taxon>Tracheophyta</taxon>
        <taxon>Spermatophyta</taxon>
        <taxon>Magnoliopsida</taxon>
        <taxon>Liliopsida</taxon>
        <taxon>Poales</taxon>
        <taxon>Poaceae</taxon>
        <taxon>BOP clade</taxon>
        <taxon>Pooideae</taxon>
        <taxon>Triticodae</taxon>
        <taxon>Triticeae</taxon>
        <taxon>Triticinae</taxon>
        <taxon>Aegilops</taxon>
    </lineage>
</organism>
<reference evidence="3" key="1">
    <citation type="journal article" date="2014" name="Science">
        <title>Ancient hybridizations among the ancestral genomes of bread wheat.</title>
        <authorList>
            <consortium name="International Wheat Genome Sequencing Consortium,"/>
            <person name="Marcussen T."/>
            <person name="Sandve S.R."/>
            <person name="Heier L."/>
            <person name="Spannagl M."/>
            <person name="Pfeifer M."/>
            <person name="Jakobsen K.S."/>
            <person name="Wulff B.B."/>
            <person name="Steuernagel B."/>
            <person name="Mayer K.F."/>
            <person name="Olsen O.A."/>
        </authorList>
    </citation>
    <scope>NUCLEOTIDE SEQUENCE [LARGE SCALE GENOMIC DNA]</scope>
    <source>
        <strain evidence="3">cv. AL8/78</strain>
    </source>
</reference>
<keyword evidence="1" id="KW-0812">Transmembrane</keyword>
<name>A0A453JHW4_AEGTS</name>
<evidence type="ECO:0000313" key="3">
    <source>
        <dbReference type="Proteomes" id="UP000015105"/>
    </source>
</evidence>
<sequence>MDYVILFVMYRWSNICAMPLTLVVICIVLLWSITCENPFTGPRCTFLLIPATILASCPA</sequence>
<dbReference type="AlphaFoldDB" id="A0A453JHW4"/>
<dbReference type="EnsemblPlants" id="AET5Gv20047200.3">
    <property type="protein sequence ID" value="AET5Gv20047200.3"/>
    <property type="gene ID" value="AET5Gv20047200"/>
</dbReference>